<feature type="transmembrane region" description="Helical" evidence="2">
    <location>
        <begin position="249"/>
        <end position="269"/>
    </location>
</feature>
<accession>A0A132ML93</accession>
<dbReference type="InterPro" id="IPR030191">
    <property type="entry name" value="CodB"/>
</dbReference>
<feature type="transmembrane region" description="Helical" evidence="2">
    <location>
        <begin position="455"/>
        <end position="478"/>
    </location>
</feature>
<protein>
    <submittedName>
        <fullName evidence="3">Permease for cytosine/purines uracil thiamine allantoin</fullName>
    </submittedName>
</protein>
<name>A0A132ML93_9ACTN</name>
<feature type="transmembrane region" description="Helical" evidence="2">
    <location>
        <begin position="289"/>
        <end position="306"/>
    </location>
</feature>
<dbReference type="Gene3D" id="1.10.4160.10">
    <property type="entry name" value="Hydantoin permease"/>
    <property type="match status" value="1"/>
</dbReference>
<dbReference type="PATRIC" id="fig|1469144.10.peg.335"/>
<dbReference type="PANTHER" id="PTHR30569">
    <property type="entry name" value="CYTOSINE TRANSPORTER CODB"/>
    <property type="match status" value="1"/>
</dbReference>
<feature type="region of interest" description="Disordered" evidence="1">
    <location>
        <begin position="1"/>
        <end position="40"/>
    </location>
</feature>
<feature type="transmembrane region" description="Helical" evidence="2">
    <location>
        <begin position="413"/>
        <end position="434"/>
    </location>
</feature>
<dbReference type="AlphaFoldDB" id="A0A132ML93"/>
<keyword evidence="2" id="KW-0812">Transmembrane</keyword>
<dbReference type="GO" id="GO:0005886">
    <property type="term" value="C:plasma membrane"/>
    <property type="evidence" value="ECO:0007669"/>
    <property type="project" value="TreeGrafter"/>
</dbReference>
<keyword evidence="4" id="KW-1185">Reference proteome</keyword>
<sequence length="590" mass="63251">MPRAAPLFAPSADESWLTAEKGLPMSETTTDAPPIEEPPRQARRRYARLVADETREDYSLRYVPHSFRRWSPLLVASTALGGIAYLADYAIGASIVMNHGFTNAVAAILTAAVVIFLTGIPIARACARYGVDMDLLTRGAGFGYFGSTLTSLIYASFTFIFFALEGSIMAQAFREAVGLPLPVGYLITTLIIIPFVVYGMTALAKLQAWTQPLWIVGLILPFVILAVTSPQKFAEFTSFGGTHGAGSGFTLTGFGLGAGVALSLIAQIGEQADYLRFMPAETETNRCRWWAAVLAAGPGWVVIGAVKQLGGAFLAFCALAAVGPAAALEPIAPYVESLRPWLGEFALPFAALFVIVSQLKINVTNAYSGSLSWSNFFSRVTHRHPGRVWFIFLNCGIALLLMELGMFEVLNTLLGFYSNVAIAWIGAVCADLVINKPLGLSPRYIEFKRAYLYPVNPAGFGAMVVASIVSIAAFFGAFGELAQAFSPFLALLIAMTLCPVVAWATKGRYYLARPNLVSGPEAENAGERTTRTCVVCQTDYELPDVADCPFHAGAICSLCCSLDSDCHDACTRSSSGVSSGEKVPAPRQHA</sequence>
<dbReference type="STRING" id="1469144.LI90_257"/>
<dbReference type="Proteomes" id="UP000070188">
    <property type="component" value="Unassembled WGS sequence"/>
</dbReference>
<comment type="caution">
    <text evidence="3">The sequence shown here is derived from an EMBL/GenBank/DDBJ whole genome shotgun (WGS) entry which is preliminary data.</text>
</comment>
<gene>
    <name evidence="3" type="ORF">LI90_257</name>
</gene>
<feature type="transmembrane region" description="Helical" evidence="2">
    <location>
        <begin position="313"/>
        <end position="333"/>
    </location>
</feature>
<feature type="transmembrane region" description="Helical" evidence="2">
    <location>
        <begin position="388"/>
        <end position="407"/>
    </location>
</feature>
<dbReference type="GO" id="GO:0015209">
    <property type="term" value="F:cytosine transmembrane transporter activity"/>
    <property type="evidence" value="ECO:0007669"/>
    <property type="project" value="InterPro"/>
</dbReference>
<feature type="transmembrane region" description="Helical" evidence="2">
    <location>
        <begin position="70"/>
        <end position="91"/>
    </location>
</feature>
<organism evidence="3 4">
    <name type="scientific">Carbonactinospora thermoautotrophica</name>
    <dbReference type="NCBI Taxonomy" id="1469144"/>
    <lineage>
        <taxon>Bacteria</taxon>
        <taxon>Bacillati</taxon>
        <taxon>Actinomycetota</taxon>
        <taxon>Actinomycetes</taxon>
        <taxon>Kitasatosporales</taxon>
        <taxon>Carbonactinosporaceae</taxon>
        <taxon>Carbonactinospora</taxon>
    </lineage>
</organism>
<evidence type="ECO:0000256" key="1">
    <source>
        <dbReference type="SAM" id="MobiDB-lite"/>
    </source>
</evidence>
<feature type="transmembrane region" description="Helical" evidence="2">
    <location>
        <begin position="209"/>
        <end position="228"/>
    </location>
</feature>
<feature type="transmembrane region" description="Helical" evidence="2">
    <location>
        <begin position="345"/>
        <end position="367"/>
    </location>
</feature>
<reference evidence="4" key="1">
    <citation type="submission" date="2015-04" db="EMBL/GenBank/DDBJ databases">
        <title>Physiological reanalysis, assessment of diazotrophy, and genome sequences of multiple isolates of Streptomyces thermoautotrophicus.</title>
        <authorList>
            <person name="MacKellar D.C."/>
            <person name="Lieber L."/>
            <person name="Norman J."/>
            <person name="Bolger A."/>
            <person name="Tobin C."/>
            <person name="Murray J.W."/>
            <person name="Chang R."/>
            <person name="Ford T."/>
            <person name="Nguyen P.Q."/>
            <person name="Woodward J."/>
            <person name="Permingeat H."/>
            <person name="Joshi N.S."/>
            <person name="Silver P.A."/>
            <person name="Usadel B."/>
            <person name="Rutherford A.W."/>
            <person name="Friesen M."/>
            <person name="Prell J."/>
        </authorList>
    </citation>
    <scope>NUCLEOTIDE SEQUENCE [LARGE SCALE GENOMIC DNA]</scope>
    <source>
        <strain evidence="4">H1</strain>
    </source>
</reference>
<dbReference type="EMBL" id="LAXD01000001">
    <property type="protein sequence ID" value="KWW98630.1"/>
    <property type="molecule type" value="Genomic_DNA"/>
</dbReference>
<dbReference type="PANTHER" id="PTHR30569:SF0">
    <property type="entry name" value="CYTOSINE PERMEASE"/>
    <property type="match status" value="1"/>
</dbReference>
<evidence type="ECO:0000313" key="4">
    <source>
        <dbReference type="Proteomes" id="UP000070188"/>
    </source>
</evidence>
<evidence type="ECO:0000256" key="2">
    <source>
        <dbReference type="SAM" id="Phobius"/>
    </source>
</evidence>
<feature type="transmembrane region" description="Helical" evidence="2">
    <location>
        <begin position="103"/>
        <end position="122"/>
    </location>
</feature>
<feature type="transmembrane region" description="Helical" evidence="2">
    <location>
        <begin position="484"/>
        <end position="504"/>
    </location>
</feature>
<keyword evidence="2" id="KW-0472">Membrane</keyword>
<feature type="transmembrane region" description="Helical" evidence="2">
    <location>
        <begin position="176"/>
        <end position="197"/>
    </location>
</feature>
<feature type="transmembrane region" description="Helical" evidence="2">
    <location>
        <begin position="142"/>
        <end position="164"/>
    </location>
</feature>
<evidence type="ECO:0000313" key="3">
    <source>
        <dbReference type="EMBL" id="KWW98630.1"/>
    </source>
</evidence>
<proteinExistence type="predicted"/>
<keyword evidence="2" id="KW-1133">Transmembrane helix</keyword>